<dbReference type="PANTHER" id="PTHR10120">
    <property type="entry name" value="CAAX PRENYL PROTEASE 1"/>
    <property type="match status" value="1"/>
</dbReference>
<keyword evidence="4 6" id="KW-0862">Zinc</keyword>
<keyword evidence="7" id="KW-0812">Transmembrane</keyword>
<keyword evidence="1 6" id="KW-0645">Protease</keyword>
<keyword evidence="7" id="KW-1133">Transmembrane helix</keyword>
<keyword evidence="11" id="KW-1185">Reference proteome</keyword>
<keyword evidence="2" id="KW-0479">Metal-binding</keyword>
<feature type="domain" description="Peptidase M48" evidence="8">
    <location>
        <begin position="186"/>
        <end position="387"/>
    </location>
</feature>
<dbReference type="RefSeq" id="WP_113868647.1">
    <property type="nucleotide sequence ID" value="NZ_BAABQN010000005.1"/>
</dbReference>
<evidence type="ECO:0000313" key="11">
    <source>
        <dbReference type="Proteomes" id="UP000252254"/>
    </source>
</evidence>
<evidence type="ECO:0000256" key="6">
    <source>
        <dbReference type="RuleBase" id="RU003983"/>
    </source>
</evidence>
<feature type="transmembrane region" description="Helical" evidence="7">
    <location>
        <begin position="150"/>
        <end position="173"/>
    </location>
</feature>
<dbReference type="InterPro" id="IPR001915">
    <property type="entry name" value="Peptidase_M48"/>
</dbReference>
<feature type="transmembrane region" description="Helical" evidence="7">
    <location>
        <begin position="36"/>
        <end position="57"/>
    </location>
</feature>
<evidence type="ECO:0000259" key="8">
    <source>
        <dbReference type="Pfam" id="PF01435"/>
    </source>
</evidence>
<feature type="transmembrane region" description="Helical" evidence="7">
    <location>
        <begin position="302"/>
        <end position="324"/>
    </location>
</feature>
<feature type="domain" description="CAAX prenyl protease 1 N-terminal" evidence="9">
    <location>
        <begin position="54"/>
        <end position="177"/>
    </location>
</feature>
<keyword evidence="5 6" id="KW-0482">Metalloprotease</keyword>
<evidence type="ECO:0000256" key="7">
    <source>
        <dbReference type="SAM" id="Phobius"/>
    </source>
</evidence>
<proteinExistence type="inferred from homology"/>
<dbReference type="GO" id="GO:0046872">
    <property type="term" value="F:metal ion binding"/>
    <property type="evidence" value="ECO:0007669"/>
    <property type="project" value="UniProtKB-KW"/>
</dbReference>
<dbReference type="Pfam" id="PF16491">
    <property type="entry name" value="Peptidase_M48_N"/>
    <property type="match status" value="1"/>
</dbReference>
<evidence type="ECO:0000256" key="3">
    <source>
        <dbReference type="ARBA" id="ARBA00022801"/>
    </source>
</evidence>
<evidence type="ECO:0000256" key="1">
    <source>
        <dbReference type="ARBA" id="ARBA00022670"/>
    </source>
</evidence>
<dbReference type="Pfam" id="PF01435">
    <property type="entry name" value="Peptidase_M48"/>
    <property type="match status" value="1"/>
</dbReference>
<evidence type="ECO:0000256" key="2">
    <source>
        <dbReference type="ARBA" id="ARBA00022723"/>
    </source>
</evidence>
<evidence type="ECO:0000256" key="5">
    <source>
        <dbReference type="ARBA" id="ARBA00023049"/>
    </source>
</evidence>
<sequence>MSKKILFIYLLYVAIVFSYFLYAYPLVSFDNSRYPAIAHAIFFSKLPLPILLLLTCIQREWVEQWKERLQFKSFWLENIVISLFLLVIYEVAQLPFHLLWYIVTHVAETSHQTFASWSWDQVLDFVFTWILLAALMSIFRPVVKRWPNKWYLVIWLLLIPFTIIFVYVQPVLIDPLYQDFSLLKPGELRNDIEALTEELGLTDPTILQVNRSEEVSTFNAYVTGIFGNARIVLWDTTLNQMKPDEVLFILTHEIGHYTMHHVYVGTIGYLLFAFLLLFLTSRFYRWLMQKKFPNYRLCDIRAIPIILVIVLALLTVSEPVSLFISREMEKQADNYAIRHTEDLEPALASFERIAKQAKSDTDPLFFVKWMRYSHPPMQERINKIEKTIKQRETHM</sequence>
<feature type="transmembrane region" description="Helical" evidence="7">
    <location>
        <begin position="7"/>
        <end position="24"/>
    </location>
</feature>
<comment type="similarity">
    <text evidence="6">Belongs to the peptidase M48 family.</text>
</comment>
<feature type="transmembrane region" description="Helical" evidence="7">
    <location>
        <begin position="122"/>
        <end position="143"/>
    </location>
</feature>
<dbReference type="STRING" id="200904.GCA_900168775_01212"/>
<accession>A0A366E792</accession>
<dbReference type="GO" id="GO:0004222">
    <property type="term" value="F:metalloendopeptidase activity"/>
    <property type="evidence" value="ECO:0007669"/>
    <property type="project" value="InterPro"/>
</dbReference>
<dbReference type="Gene3D" id="3.30.2010.10">
    <property type="entry name" value="Metalloproteases ('zincins'), catalytic domain"/>
    <property type="match status" value="1"/>
</dbReference>
<keyword evidence="7" id="KW-0472">Membrane</keyword>
<comment type="caution">
    <text evidence="10">The sequence shown here is derived from an EMBL/GenBank/DDBJ whole genome shotgun (WGS) entry which is preliminary data.</text>
</comment>
<comment type="cofactor">
    <cofactor evidence="6">
        <name>Zn(2+)</name>
        <dbReference type="ChEBI" id="CHEBI:29105"/>
    </cofactor>
    <text evidence="6">Binds 1 zinc ion per subunit.</text>
</comment>
<organism evidence="10 11">
    <name type="scientific">Paraliobacillus ryukyuensis</name>
    <dbReference type="NCBI Taxonomy" id="200904"/>
    <lineage>
        <taxon>Bacteria</taxon>
        <taxon>Bacillati</taxon>
        <taxon>Bacillota</taxon>
        <taxon>Bacilli</taxon>
        <taxon>Bacillales</taxon>
        <taxon>Bacillaceae</taxon>
        <taxon>Paraliobacillus</taxon>
    </lineage>
</organism>
<keyword evidence="3 6" id="KW-0378">Hydrolase</keyword>
<dbReference type="GO" id="GO:0006508">
    <property type="term" value="P:proteolysis"/>
    <property type="evidence" value="ECO:0007669"/>
    <property type="project" value="UniProtKB-KW"/>
</dbReference>
<evidence type="ECO:0000259" key="9">
    <source>
        <dbReference type="Pfam" id="PF16491"/>
    </source>
</evidence>
<feature type="transmembrane region" description="Helical" evidence="7">
    <location>
        <begin position="78"/>
        <end position="102"/>
    </location>
</feature>
<reference evidence="10 11" key="1">
    <citation type="submission" date="2018-06" db="EMBL/GenBank/DDBJ databases">
        <title>Genomic Encyclopedia of Type Strains, Phase IV (KMG-IV): sequencing the most valuable type-strain genomes for metagenomic binning, comparative biology and taxonomic classification.</title>
        <authorList>
            <person name="Goeker M."/>
        </authorList>
    </citation>
    <scope>NUCLEOTIDE SEQUENCE [LARGE SCALE GENOMIC DNA]</scope>
    <source>
        <strain evidence="10 11">DSM 15140</strain>
    </source>
</reference>
<dbReference type="AlphaFoldDB" id="A0A366E792"/>
<evidence type="ECO:0000313" key="10">
    <source>
        <dbReference type="EMBL" id="RBO98241.1"/>
    </source>
</evidence>
<evidence type="ECO:0000256" key="4">
    <source>
        <dbReference type="ARBA" id="ARBA00022833"/>
    </source>
</evidence>
<feature type="transmembrane region" description="Helical" evidence="7">
    <location>
        <begin position="262"/>
        <end position="281"/>
    </location>
</feature>
<gene>
    <name evidence="10" type="ORF">DES48_10591</name>
</gene>
<dbReference type="OrthoDB" id="9781930at2"/>
<dbReference type="EMBL" id="QNRI01000005">
    <property type="protein sequence ID" value="RBO98241.1"/>
    <property type="molecule type" value="Genomic_DNA"/>
</dbReference>
<name>A0A366E792_9BACI</name>
<protein>
    <submittedName>
        <fullName evidence="10">Zn-dependent protease with chaperone function</fullName>
    </submittedName>
</protein>
<dbReference type="InterPro" id="IPR032456">
    <property type="entry name" value="Peptidase_M48_N"/>
</dbReference>
<dbReference type="Proteomes" id="UP000252254">
    <property type="component" value="Unassembled WGS sequence"/>
</dbReference>